<feature type="transmembrane region" description="Helical" evidence="1">
    <location>
        <begin position="35"/>
        <end position="52"/>
    </location>
</feature>
<name>A0A183CZ59_9BILA</name>
<dbReference type="WBParaSite" id="GPUH_0000175401-mRNA-1">
    <property type="protein sequence ID" value="GPUH_0000175401-mRNA-1"/>
    <property type="gene ID" value="GPUH_0000175401"/>
</dbReference>
<dbReference type="Proteomes" id="UP000271098">
    <property type="component" value="Unassembled WGS sequence"/>
</dbReference>
<reference evidence="4" key="1">
    <citation type="submission" date="2016-06" db="UniProtKB">
        <authorList>
            <consortium name="WormBaseParasite"/>
        </authorList>
    </citation>
    <scope>IDENTIFICATION</scope>
</reference>
<dbReference type="Gene3D" id="1.20.140.150">
    <property type="match status" value="1"/>
</dbReference>
<gene>
    <name evidence="2" type="ORF">GPUH_LOCUS1750</name>
</gene>
<dbReference type="AlphaFoldDB" id="A0A183CZ59"/>
<proteinExistence type="predicted"/>
<reference evidence="2 3" key="2">
    <citation type="submission" date="2018-11" db="EMBL/GenBank/DDBJ databases">
        <authorList>
            <consortium name="Pathogen Informatics"/>
        </authorList>
    </citation>
    <scope>NUCLEOTIDE SEQUENCE [LARGE SCALE GENOMIC DNA]</scope>
</reference>
<keyword evidence="1" id="KW-0472">Membrane</keyword>
<keyword evidence="1" id="KW-1133">Transmembrane helix</keyword>
<evidence type="ECO:0000256" key="1">
    <source>
        <dbReference type="SAM" id="Phobius"/>
    </source>
</evidence>
<accession>A0A183CZ59</accession>
<dbReference type="EMBL" id="UYRT01002259">
    <property type="protein sequence ID" value="VDK30852.1"/>
    <property type="molecule type" value="Genomic_DNA"/>
</dbReference>
<protein>
    <submittedName>
        <fullName evidence="4">MARVEL domain-containing protein</fullName>
    </submittedName>
</protein>
<keyword evidence="1" id="KW-0812">Transmembrane</keyword>
<organism evidence="4">
    <name type="scientific">Gongylonema pulchrum</name>
    <dbReference type="NCBI Taxonomy" id="637853"/>
    <lineage>
        <taxon>Eukaryota</taxon>
        <taxon>Metazoa</taxon>
        <taxon>Ecdysozoa</taxon>
        <taxon>Nematoda</taxon>
        <taxon>Chromadorea</taxon>
        <taxon>Rhabditida</taxon>
        <taxon>Spirurina</taxon>
        <taxon>Spiruromorpha</taxon>
        <taxon>Spiruroidea</taxon>
        <taxon>Gongylonematidae</taxon>
        <taxon>Gongylonema</taxon>
    </lineage>
</organism>
<evidence type="ECO:0000313" key="4">
    <source>
        <dbReference type="WBParaSite" id="GPUH_0000175401-mRNA-1"/>
    </source>
</evidence>
<sequence length="128" mass="14306">MAFGIISLLLMLSTNALATYTFCHHRYIYKRLAACLYAVIAMCIVVTIEVLTNSVNEWNLSVAEQAKNMEWDYSVGQTTGLATYLAWTCVCIYTFAAAIFAFGSHKHKGSRAATAEFEIEDRPIHIGR</sequence>
<evidence type="ECO:0000313" key="2">
    <source>
        <dbReference type="EMBL" id="VDK30852.1"/>
    </source>
</evidence>
<keyword evidence="3" id="KW-1185">Reference proteome</keyword>
<evidence type="ECO:0000313" key="3">
    <source>
        <dbReference type="Proteomes" id="UP000271098"/>
    </source>
</evidence>
<feature type="transmembrane region" description="Helical" evidence="1">
    <location>
        <begin position="6"/>
        <end position="23"/>
    </location>
</feature>
<feature type="transmembrane region" description="Helical" evidence="1">
    <location>
        <begin position="81"/>
        <end position="102"/>
    </location>
</feature>
<dbReference type="OrthoDB" id="5917530at2759"/>